<organism evidence="2">
    <name type="scientific">Tanacetum cinerariifolium</name>
    <name type="common">Dalmatian daisy</name>
    <name type="synonym">Chrysanthemum cinerariifolium</name>
    <dbReference type="NCBI Taxonomy" id="118510"/>
    <lineage>
        <taxon>Eukaryota</taxon>
        <taxon>Viridiplantae</taxon>
        <taxon>Streptophyta</taxon>
        <taxon>Embryophyta</taxon>
        <taxon>Tracheophyta</taxon>
        <taxon>Spermatophyta</taxon>
        <taxon>Magnoliopsida</taxon>
        <taxon>eudicotyledons</taxon>
        <taxon>Gunneridae</taxon>
        <taxon>Pentapetalae</taxon>
        <taxon>asterids</taxon>
        <taxon>campanulids</taxon>
        <taxon>Asterales</taxon>
        <taxon>Asteraceae</taxon>
        <taxon>Asteroideae</taxon>
        <taxon>Anthemideae</taxon>
        <taxon>Anthemidinae</taxon>
        <taxon>Tanacetum</taxon>
    </lineage>
</organism>
<dbReference type="Pfam" id="PF24626">
    <property type="entry name" value="SH3_Tf2-1"/>
    <property type="match status" value="1"/>
</dbReference>
<dbReference type="InterPro" id="IPR036397">
    <property type="entry name" value="RNaseH_sf"/>
</dbReference>
<dbReference type="Gene3D" id="3.30.420.10">
    <property type="entry name" value="Ribonuclease H-like superfamily/Ribonuclease H"/>
    <property type="match status" value="1"/>
</dbReference>
<dbReference type="GO" id="GO:0003964">
    <property type="term" value="F:RNA-directed DNA polymerase activity"/>
    <property type="evidence" value="ECO:0007669"/>
    <property type="project" value="UniProtKB-KW"/>
</dbReference>
<dbReference type="PANTHER" id="PTHR45835:SF99">
    <property type="entry name" value="CHROMO DOMAIN-CONTAINING PROTEIN-RELATED"/>
    <property type="match status" value="1"/>
</dbReference>
<dbReference type="GO" id="GO:0003676">
    <property type="term" value="F:nucleic acid binding"/>
    <property type="evidence" value="ECO:0007669"/>
    <property type="project" value="InterPro"/>
</dbReference>
<dbReference type="InterPro" id="IPR012337">
    <property type="entry name" value="RNaseH-like_sf"/>
</dbReference>
<keyword evidence="2" id="KW-0548">Nucleotidyltransferase</keyword>
<evidence type="ECO:0000313" key="2">
    <source>
        <dbReference type="EMBL" id="GEU78496.1"/>
    </source>
</evidence>
<keyword evidence="2" id="KW-0808">Transferase</keyword>
<feature type="non-terminal residue" evidence="2">
    <location>
        <position position="1"/>
    </location>
</feature>
<proteinExistence type="predicted"/>
<dbReference type="SUPFAM" id="SSF53098">
    <property type="entry name" value="Ribonuclease H-like"/>
    <property type="match status" value="1"/>
</dbReference>
<sequence length="430" mass="49795">ANVVAYALSRKERVKPKRFWAMNVTLQSSIKDRILVAYKEASDESVGLQKGLDEMIEHRSDEALNYLDRIWVPLKSDVRILIMDEAHKSKYYVSQEHLQISEWKWERIAMDFVTKLPRTSSRHDTILVIVDRLTKSAHFLPMREDYKMDRLTRLYLNEIVARHGVPISIISDRDSHFTSSVRCASFEALYGRKCHSSIMWAEVGEEFSVGEYVMLKVSPWKRVVHFGKKERLAPRFVRPFEITEQIGPVAYRLRLPEELNEVLVEILEREFKKLKRSRIAIVKATICCVLGWDITQGCIELWTQQRHESPCALSKFQGMGCLMMGGKVMSMEEEEVPLVDGVFEGALGALEDEEVGEVVICIWREFIGRKSNSVYCSKRSSSVCSEEVGMSYRCEMKIYGYDGRRLKRRSDRIFHDHFGVNGFVLDQVDA</sequence>
<keyword evidence="2" id="KW-0695">RNA-directed DNA polymerase</keyword>
<comment type="caution">
    <text evidence="2">The sequence shown here is derived from an EMBL/GenBank/DDBJ whole genome shotgun (WGS) entry which is preliminary data.</text>
</comment>
<accession>A0A6L2MWX1</accession>
<dbReference type="PANTHER" id="PTHR45835">
    <property type="entry name" value="YALI0A06105P"/>
    <property type="match status" value="1"/>
</dbReference>
<dbReference type="InterPro" id="IPR056924">
    <property type="entry name" value="SH3_Tf2-1"/>
</dbReference>
<protein>
    <submittedName>
        <fullName evidence="2">Reverse transcriptase domain-containing protein</fullName>
    </submittedName>
</protein>
<reference evidence="2" key="1">
    <citation type="journal article" date="2019" name="Sci. Rep.">
        <title>Draft genome of Tanacetum cinerariifolium, the natural source of mosquito coil.</title>
        <authorList>
            <person name="Yamashiro T."/>
            <person name="Shiraishi A."/>
            <person name="Satake H."/>
            <person name="Nakayama K."/>
        </authorList>
    </citation>
    <scope>NUCLEOTIDE SEQUENCE</scope>
</reference>
<dbReference type="AlphaFoldDB" id="A0A6L2MWX1"/>
<evidence type="ECO:0000259" key="1">
    <source>
        <dbReference type="Pfam" id="PF24626"/>
    </source>
</evidence>
<name>A0A6L2MWX1_TANCI</name>
<dbReference type="EMBL" id="BKCJ010007686">
    <property type="protein sequence ID" value="GEU78496.1"/>
    <property type="molecule type" value="Genomic_DNA"/>
</dbReference>
<gene>
    <name evidence="2" type="ORF">Tci_050474</name>
</gene>
<feature type="domain" description="Tf2-1-like SH3-like" evidence="1">
    <location>
        <begin position="210"/>
        <end position="262"/>
    </location>
</feature>